<dbReference type="Gene3D" id="3.90.550.10">
    <property type="entry name" value="Spore Coat Polysaccharide Biosynthesis Protein SpsA, Chain A"/>
    <property type="match status" value="1"/>
</dbReference>
<evidence type="ECO:0000256" key="1">
    <source>
        <dbReference type="ARBA" id="ARBA00004776"/>
    </source>
</evidence>
<protein>
    <recommendedName>
        <fullName evidence="5">Glycosyltransferase 2-like domain-containing protein</fullName>
    </recommendedName>
</protein>
<sequence length="295" mass="33513">MADKVSCVVVTYNRLALLKRCLNAIFAQSKPVTDIFIVNNHSSDQTAAYLAQQKGTHVHIFNLNENLGGAGGFVYGMQQAAKVANDYIWLMDDDTLVHADTLAQLLRPAKRIPNFGFLSPQVKLKDGTIGNRPLPLYDWQPEAKTGLTRLKTGSFVAILFNQRIVERLGLPISDFFIWFDDHEYTMRISQHYPAYYVPTAQVTHLTVAATPDILTDQKRIPRYFYLFRNKYYTQKEFRGSWGAIKDILANLVIIGQIIVGKRPKKGQKIMTVIRGTWAGLFFKPQIKSVNNEEGR</sequence>
<dbReference type="AlphaFoldDB" id="A0A192GXR7"/>
<proteinExistence type="inferred from homology"/>
<keyword evidence="3" id="KW-0328">Glycosyltransferase</keyword>
<dbReference type="GeneID" id="42980649"/>
<dbReference type="SUPFAM" id="SSF53448">
    <property type="entry name" value="Nucleotide-diphospho-sugar transferases"/>
    <property type="match status" value="1"/>
</dbReference>
<dbReference type="STRING" id="375175.AYR53_00170"/>
<evidence type="ECO:0000313" key="6">
    <source>
        <dbReference type="EMBL" id="ANK61309.1"/>
    </source>
</evidence>
<evidence type="ECO:0000256" key="3">
    <source>
        <dbReference type="ARBA" id="ARBA00022676"/>
    </source>
</evidence>
<dbReference type="PANTHER" id="PTHR43179:SF12">
    <property type="entry name" value="GALACTOFURANOSYLTRANSFERASE GLFT2"/>
    <property type="match status" value="1"/>
</dbReference>
<dbReference type="RefSeq" id="WP_068280036.1">
    <property type="nucleotide sequence ID" value="NZ_CP014873.1"/>
</dbReference>
<organism evidence="6 7">
    <name type="scientific">Loigolactobacillus backii</name>
    <dbReference type="NCBI Taxonomy" id="375175"/>
    <lineage>
        <taxon>Bacteria</taxon>
        <taxon>Bacillati</taxon>
        <taxon>Bacillota</taxon>
        <taxon>Bacilli</taxon>
        <taxon>Lactobacillales</taxon>
        <taxon>Lactobacillaceae</taxon>
        <taxon>Loigolactobacillus</taxon>
    </lineage>
</organism>
<keyword evidence="4" id="KW-0808">Transferase</keyword>
<dbReference type="GO" id="GO:0016757">
    <property type="term" value="F:glycosyltransferase activity"/>
    <property type="evidence" value="ECO:0007669"/>
    <property type="project" value="UniProtKB-KW"/>
</dbReference>
<feature type="domain" description="Glycosyltransferase 2-like" evidence="5">
    <location>
        <begin position="6"/>
        <end position="128"/>
    </location>
</feature>
<evidence type="ECO:0000256" key="2">
    <source>
        <dbReference type="ARBA" id="ARBA00006739"/>
    </source>
</evidence>
<gene>
    <name evidence="6" type="ORF">AYR53_00170</name>
</gene>
<evidence type="ECO:0000259" key="5">
    <source>
        <dbReference type="Pfam" id="PF00535"/>
    </source>
</evidence>
<dbReference type="EMBL" id="CP014873">
    <property type="protein sequence ID" value="ANK61309.1"/>
    <property type="molecule type" value="Genomic_DNA"/>
</dbReference>
<keyword evidence="7" id="KW-1185">Reference proteome</keyword>
<name>A0A192GXR7_9LACO</name>
<evidence type="ECO:0000256" key="4">
    <source>
        <dbReference type="ARBA" id="ARBA00022679"/>
    </source>
</evidence>
<dbReference type="CDD" id="cd04185">
    <property type="entry name" value="GT_2_like_b"/>
    <property type="match status" value="1"/>
</dbReference>
<dbReference type="Proteomes" id="UP000078582">
    <property type="component" value="Chromosome"/>
</dbReference>
<comment type="pathway">
    <text evidence="1">Cell wall biogenesis; cell wall polysaccharide biosynthesis.</text>
</comment>
<reference evidence="6 7" key="1">
    <citation type="submission" date="2016-03" db="EMBL/GenBank/DDBJ databases">
        <title>Pediococcus and Lactobacillus from brewery environment - whole genome sequencing and assembly.</title>
        <authorList>
            <person name="Behr J."/>
            <person name="Geissler A.J."/>
            <person name="Vogel R.F."/>
        </authorList>
    </citation>
    <scope>NUCLEOTIDE SEQUENCE [LARGE SCALE GENOMIC DNA]</scope>
    <source>
        <strain evidence="6 7">TMW 1.1989</strain>
    </source>
</reference>
<evidence type="ECO:0000313" key="7">
    <source>
        <dbReference type="Proteomes" id="UP000078582"/>
    </source>
</evidence>
<dbReference type="InterPro" id="IPR001173">
    <property type="entry name" value="Glyco_trans_2-like"/>
</dbReference>
<dbReference type="InterPro" id="IPR029044">
    <property type="entry name" value="Nucleotide-diphossugar_trans"/>
</dbReference>
<comment type="similarity">
    <text evidence="2">Belongs to the glycosyltransferase 2 family.</text>
</comment>
<dbReference type="PANTHER" id="PTHR43179">
    <property type="entry name" value="RHAMNOSYLTRANSFERASE WBBL"/>
    <property type="match status" value="1"/>
</dbReference>
<dbReference type="Pfam" id="PF00535">
    <property type="entry name" value="Glycos_transf_2"/>
    <property type="match status" value="1"/>
</dbReference>
<dbReference type="OrthoDB" id="7665907at2"/>
<accession>A0A192GXR7</accession>